<feature type="compositionally biased region" description="Low complexity" evidence="1">
    <location>
        <begin position="123"/>
        <end position="134"/>
    </location>
</feature>
<feature type="compositionally biased region" description="Basic and acidic residues" evidence="1">
    <location>
        <begin position="143"/>
        <end position="155"/>
    </location>
</feature>
<name>A0A3P3Y5T7_PLABS</name>
<geneLocation type="mitochondrion" evidence="2"/>
<dbReference type="AlphaFoldDB" id="A0A3P3Y5T7"/>
<proteinExistence type="predicted"/>
<accession>A0A3P3Y5T7</accession>
<feature type="region of interest" description="Disordered" evidence="1">
    <location>
        <begin position="20"/>
        <end position="155"/>
    </location>
</feature>
<dbReference type="EMBL" id="OVEO01000004">
    <property type="protein sequence ID" value="SPQ95537.1"/>
    <property type="molecule type" value="Genomic_DNA"/>
</dbReference>
<feature type="compositionally biased region" description="Pro residues" evidence="1">
    <location>
        <begin position="70"/>
        <end position="82"/>
    </location>
</feature>
<evidence type="ECO:0000313" key="3">
    <source>
        <dbReference type="Proteomes" id="UP000290189"/>
    </source>
</evidence>
<reference evidence="2 3" key="1">
    <citation type="submission" date="2018-03" db="EMBL/GenBank/DDBJ databases">
        <authorList>
            <person name="Fogelqvist J."/>
        </authorList>
    </citation>
    <scope>NUCLEOTIDE SEQUENCE [LARGE SCALE GENOMIC DNA]</scope>
</reference>
<evidence type="ECO:0000313" key="2">
    <source>
        <dbReference type="EMBL" id="SPQ95537.1"/>
    </source>
</evidence>
<keyword evidence="2" id="KW-0496">Mitochondrion</keyword>
<organism evidence="2 3">
    <name type="scientific">Plasmodiophora brassicae</name>
    <name type="common">Clubroot disease agent</name>
    <dbReference type="NCBI Taxonomy" id="37360"/>
    <lineage>
        <taxon>Eukaryota</taxon>
        <taxon>Sar</taxon>
        <taxon>Rhizaria</taxon>
        <taxon>Endomyxa</taxon>
        <taxon>Phytomyxea</taxon>
        <taxon>Plasmodiophorida</taxon>
        <taxon>Plasmodiophoridae</taxon>
        <taxon>Plasmodiophora</taxon>
    </lineage>
</organism>
<dbReference type="Proteomes" id="UP000290189">
    <property type="component" value="Unassembled WGS sequence"/>
</dbReference>
<gene>
    <name evidence="2" type="ORF">PLBR_LOCUS2752</name>
</gene>
<protein>
    <submittedName>
        <fullName evidence="2">Uncharacterized protein</fullName>
    </submittedName>
</protein>
<evidence type="ECO:0000256" key="1">
    <source>
        <dbReference type="SAM" id="MobiDB-lite"/>
    </source>
</evidence>
<sequence length="155" mass="16705">MGDPEESIFRLNVSEIDRKVPTKACPSTPAPLTRTMDMGPAPSPSLAVSQSPLVMLSPPPVPVRVRGLPSPTPPKQPPPKSVPRPKSIVRPRVGIPSALSQHADENKPSSNFISRLEADQKPASAAASTSQQQSWSPVHARTLRQDSDWIKQAKN</sequence>